<dbReference type="PRINTS" id="PR00951">
    <property type="entry name" value="FLGBIOSNFLIP"/>
</dbReference>
<dbReference type="Proteomes" id="UP000032266">
    <property type="component" value="Chromosome"/>
</dbReference>
<evidence type="ECO:0000256" key="8">
    <source>
        <dbReference type="ARBA" id="ARBA00022927"/>
    </source>
</evidence>
<evidence type="ECO:0000313" key="15">
    <source>
        <dbReference type="EMBL" id="AJQ92705.1"/>
    </source>
</evidence>
<feature type="chain" id="PRO_5002182968" description="Flagellar biosynthetic protein FliP" evidence="14">
    <location>
        <begin position="21"/>
        <end position="244"/>
    </location>
</feature>
<name>A0A0C5UZH4_9GAMM</name>
<accession>A0A0C5UZH4</accession>
<keyword evidence="15" id="KW-0969">Cilium</keyword>
<evidence type="ECO:0000256" key="5">
    <source>
        <dbReference type="ARBA" id="ARBA00022475"/>
    </source>
</evidence>
<feature type="transmembrane region" description="Helical" evidence="13">
    <location>
        <begin position="86"/>
        <end position="105"/>
    </location>
</feature>
<keyword evidence="8 13" id="KW-0653">Protein transport</keyword>
<keyword evidence="15" id="KW-0282">Flagellum</keyword>
<dbReference type="GO" id="GO:0009425">
    <property type="term" value="C:bacterial-type flagellum basal body"/>
    <property type="evidence" value="ECO:0007669"/>
    <property type="project" value="UniProtKB-SubCell"/>
</dbReference>
<sequence>MKSVLTILFSCLVLSSSAMAENFGIGGLSINTDNPGEVSQVIQILLVLTVLSLAPGLLIVMTSFTRIILVLAILRQALGMQQTPPNTVLVSLALFLTLFTMMPVINDMNQAAYTPYQAGEMSLPEAVEAAKVPLKRFMIYQTREEDLELMLSLSGQELPETLEQVSFIALVPAFMLSEMLTAFQIGFIIFLPFLLVDLVVAAILMSMGMLMVPPMMISLPIKLLLFVLIDGWNLITRALVGSFS</sequence>
<evidence type="ECO:0000313" key="16">
    <source>
        <dbReference type="Proteomes" id="UP000032266"/>
    </source>
</evidence>
<dbReference type="PANTHER" id="PTHR30587:SF0">
    <property type="entry name" value="FLAGELLAR BIOSYNTHETIC PROTEIN FLIP"/>
    <property type="match status" value="1"/>
</dbReference>
<reference evidence="15 16" key="1">
    <citation type="submission" date="2014-01" db="EMBL/GenBank/DDBJ databases">
        <title>Full genme sequencing of cellulolytic bacterium Gynuella sunshinyii YC6258T gen. nov., sp. nov.</title>
        <authorList>
            <person name="Khan H."/>
            <person name="Chung E.J."/>
            <person name="Chung Y.R."/>
        </authorList>
    </citation>
    <scope>NUCLEOTIDE SEQUENCE [LARGE SCALE GENOMIC DNA]</scope>
    <source>
        <strain evidence="15 16">YC6258</strain>
    </source>
</reference>
<dbReference type="AlphaFoldDB" id="A0A0C5UZH4"/>
<evidence type="ECO:0000256" key="3">
    <source>
        <dbReference type="ARBA" id="ARBA00021714"/>
    </source>
</evidence>
<evidence type="ECO:0000256" key="10">
    <source>
        <dbReference type="ARBA" id="ARBA00023136"/>
    </source>
</evidence>
<keyword evidence="6 13" id="KW-0812">Transmembrane</keyword>
<dbReference type="PANTHER" id="PTHR30587">
    <property type="entry name" value="FLAGELLAR BIOSYNTHETIC PROTEIN FLIP"/>
    <property type="match status" value="1"/>
</dbReference>
<evidence type="ECO:0000256" key="11">
    <source>
        <dbReference type="ARBA" id="ARBA00023143"/>
    </source>
</evidence>
<evidence type="ECO:0000256" key="1">
    <source>
        <dbReference type="ARBA" id="ARBA00003663"/>
    </source>
</evidence>
<dbReference type="NCBIfam" id="NF009438">
    <property type="entry name" value="PRK12797.1"/>
    <property type="match status" value="1"/>
</dbReference>
<dbReference type="KEGG" id="gsn:YC6258_00655"/>
<keyword evidence="15" id="KW-0966">Cell projection</keyword>
<keyword evidence="10 13" id="KW-0472">Membrane</keyword>
<dbReference type="InterPro" id="IPR005838">
    <property type="entry name" value="T3SS_IM_P"/>
</dbReference>
<evidence type="ECO:0000256" key="9">
    <source>
        <dbReference type="ARBA" id="ARBA00022989"/>
    </source>
</evidence>
<dbReference type="HOGENOM" id="CLU_042028_0_1_6"/>
<dbReference type="InterPro" id="IPR005837">
    <property type="entry name" value="FliP"/>
</dbReference>
<keyword evidence="7 13" id="KW-1005">Bacterial flagellum biogenesis</keyword>
<protein>
    <recommendedName>
        <fullName evidence="3 13">Flagellar biosynthetic protein FliP</fullName>
    </recommendedName>
</protein>
<keyword evidence="5 13" id="KW-1003">Cell membrane</keyword>
<keyword evidence="12 13" id="KW-1006">Bacterial flagellum protein export</keyword>
<keyword evidence="14" id="KW-0732">Signal</keyword>
<dbReference type="EMBL" id="CP007142">
    <property type="protein sequence ID" value="AJQ92705.1"/>
    <property type="molecule type" value="Genomic_DNA"/>
</dbReference>
<proteinExistence type="inferred from homology"/>
<evidence type="ECO:0000256" key="2">
    <source>
        <dbReference type="ARBA" id="ARBA00006257"/>
    </source>
</evidence>
<comment type="similarity">
    <text evidence="2 13">Belongs to the FliP/MopC/SpaP family.</text>
</comment>
<evidence type="ECO:0000256" key="13">
    <source>
        <dbReference type="RuleBase" id="RU362069"/>
    </source>
</evidence>
<keyword evidence="16" id="KW-1185">Reference proteome</keyword>
<comment type="function">
    <text evidence="1 13">Plays a role in the flagellum-specific transport system.</text>
</comment>
<dbReference type="GO" id="GO:0009306">
    <property type="term" value="P:protein secretion"/>
    <property type="evidence" value="ECO:0007669"/>
    <property type="project" value="UniProtKB-UniRule"/>
</dbReference>
<comment type="subcellular location">
    <subcellularLocation>
        <location evidence="13">Cell membrane</location>
        <topology evidence="13">Multi-pass membrane protein</topology>
    </subcellularLocation>
    <subcellularLocation>
        <location evidence="13">Bacterial flagellum basal body</location>
    </subcellularLocation>
</comment>
<dbReference type="STRING" id="1445510.YC6258_00655"/>
<feature type="transmembrane region" description="Helical" evidence="13">
    <location>
        <begin position="216"/>
        <end position="235"/>
    </location>
</feature>
<feature type="transmembrane region" description="Helical" evidence="13">
    <location>
        <begin position="44"/>
        <end position="74"/>
    </location>
</feature>
<dbReference type="PROSITE" id="PS01061">
    <property type="entry name" value="FLIP_2"/>
    <property type="match status" value="1"/>
</dbReference>
<evidence type="ECO:0000256" key="7">
    <source>
        <dbReference type="ARBA" id="ARBA00022795"/>
    </source>
</evidence>
<dbReference type="PRINTS" id="PR01302">
    <property type="entry name" value="TYPE3IMPPROT"/>
</dbReference>
<keyword evidence="11" id="KW-0975">Bacterial flagellum</keyword>
<dbReference type="OrthoDB" id="9805111at2"/>
<keyword evidence="9 13" id="KW-1133">Transmembrane helix</keyword>
<feature type="signal peptide" evidence="14">
    <location>
        <begin position="1"/>
        <end position="20"/>
    </location>
</feature>
<feature type="transmembrane region" description="Helical" evidence="13">
    <location>
        <begin position="182"/>
        <end position="204"/>
    </location>
</feature>
<keyword evidence="4 13" id="KW-0813">Transport</keyword>
<dbReference type="GO" id="GO:0005886">
    <property type="term" value="C:plasma membrane"/>
    <property type="evidence" value="ECO:0007669"/>
    <property type="project" value="UniProtKB-SubCell"/>
</dbReference>
<dbReference type="GO" id="GO:0044781">
    <property type="term" value="P:bacterial-type flagellum organization"/>
    <property type="evidence" value="ECO:0007669"/>
    <property type="project" value="UniProtKB-UniRule"/>
</dbReference>
<organism evidence="15 16">
    <name type="scientific">Gynuella sunshinyii YC6258</name>
    <dbReference type="NCBI Taxonomy" id="1445510"/>
    <lineage>
        <taxon>Bacteria</taxon>
        <taxon>Pseudomonadati</taxon>
        <taxon>Pseudomonadota</taxon>
        <taxon>Gammaproteobacteria</taxon>
        <taxon>Oceanospirillales</taxon>
        <taxon>Saccharospirillaceae</taxon>
        <taxon>Gynuella</taxon>
    </lineage>
</organism>
<gene>
    <name evidence="13" type="primary">fliP</name>
    <name evidence="15" type="ORF">YC6258_00655</name>
</gene>
<evidence type="ECO:0000256" key="14">
    <source>
        <dbReference type="SAM" id="SignalP"/>
    </source>
</evidence>
<evidence type="ECO:0000256" key="6">
    <source>
        <dbReference type="ARBA" id="ARBA00022692"/>
    </source>
</evidence>
<dbReference type="NCBIfam" id="TIGR01103">
    <property type="entry name" value="fliP"/>
    <property type="match status" value="1"/>
</dbReference>
<dbReference type="Pfam" id="PF00813">
    <property type="entry name" value="FliP"/>
    <property type="match status" value="1"/>
</dbReference>
<evidence type="ECO:0000256" key="12">
    <source>
        <dbReference type="ARBA" id="ARBA00023225"/>
    </source>
</evidence>
<evidence type="ECO:0000256" key="4">
    <source>
        <dbReference type="ARBA" id="ARBA00022448"/>
    </source>
</evidence>
<dbReference type="PATRIC" id="fig|1445510.3.peg.643"/>
<dbReference type="RefSeq" id="WP_044615703.1">
    <property type="nucleotide sequence ID" value="NZ_CP007142.1"/>
</dbReference>